<dbReference type="Pfam" id="PF26078">
    <property type="entry name" value="Baseplate_J_M"/>
    <property type="match status" value="1"/>
</dbReference>
<dbReference type="Pfam" id="PF26079">
    <property type="entry name" value="Baseplate_J_C"/>
    <property type="match status" value="1"/>
</dbReference>
<dbReference type="PANTHER" id="PTHR37829">
    <property type="entry name" value="PHAGE-LIKE ELEMENT PBSX PROTEIN XKDT"/>
    <property type="match status" value="1"/>
</dbReference>
<organism evidence="5 6">
    <name type="scientific">Finegoldia magna</name>
    <name type="common">Peptostreptococcus magnus</name>
    <dbReference type="NCBI Taxonomy" id="1260"/>
    <lineage>
        <taxon>Bacteria</taxon>
        <taxon>Bacillati</taxon>
        <taxon>Bacillota</taxon>
        <taxon>Tissierellia</taxon>
        <taxon>Tissierellales</taxon>
        <taxon>Peptoniphilaceae</taxon>
        <taxon>Finegoldia</taxon>
    </lineage>
</organism>
<evidence type="ECO:0000259" key="3">
    <source>
        <dbReference type="Pfam" id="PF26078"/>
    </source>
</evidence>
<dbReference type="InterPro" id="IPR058530">
    <property type="entry name" value="Baseplate_J-like_C"/>
</dbReference>
<reference evidence="6" key="1">
    <citation type="submission" date="2017-04" db="EMBL/GenBank/DDBJ databases">
        <title>Finegoldia magna isolated from orthopedic joint implant-associated infections.</title>
        <authorList>
            <person name="Bjorklund S."/>
            <person name="Bruggemann H."/>
            <person name="Jensen A."/>
            <person name="Hellmark B."/>
            <person name="Soderquist B."/>
        </authorList>
    </citation>
    <scope>NUCLEOTIDE SEQUENCE [LARGE SCALE GENOMIC DNA]</scope>
    <source>
        <strain evidence="6">CCUG 54800</strain>
    </source>
</reference>
<evidence type="ECO:0000313" key="5">
    <source>
        <dbReference type="EMBL" id="OXZ29159.1"/>
    </source>
</evidence>
<accession>A0A233V9S8</accession>
<dbReference type="Pfam" id="PF04865">
    <property type="entry name" value="Baseplate_J"/>
    <property type="match status" value="1"/>
</dbReference>
<evidence type="ECO:0000256" key="1">
    <source>
        <dbReference type="ARBA" id="ARBA00038087"/>
    </source>
</evidence>
<comment type="caution">
    <text evidence="5">The sequence shown here is derived from an EMBL/GenBank/DDBJ whole genome shotgun (WGS) entry which is preliminary data.</text>
</comment>
<dbReference type="Proteomes" id="UP000215413">
    <property type="component" value="Unassembled WGS sequence"/>
</dbReference>
<dbReference type="InterPro" id="IPR006949">
    <property type="entry name" value="Barrel_Baseplate_J-like"/>
</dbReference>
<sequence>MRIEDRLITSEEIIARMKADLKNPPNKIEGSFACDNIQAVGKEIAKYYSFVEYLNDMHFVETAEGEYLDKKAKEVGIERKGATYATGVATFYGKLGTVINYGTVITANGVDFKTTEMATITKDSVVIPVKSLNTGIGVNVGKTDNVDFKIDGVTRVVFGGASGGSDIEDDEHLRERTLLRMRYPGSSGNKYHYMHWAMEVEGVGRVKVFPLWKGNGTVKVSILDSNNDIATKELIDKVKEHIDGNANDTGEALAPIGATLTVSTAKSKVINIKAKINLLKDYELSGIVEAFKANMKKYLSDIAYKDTKLTVARAIDILWNIEGVEEIVSLNINDTSDNITVKDEEILKLGEVVIS</sequence>
<dbReference type="AlphaFoldDB" id="A0A233V9S8"/>
<feature type="domain" description="Baseplate J-like central" evidence="3">
    <location>
        <begin position="187"/>
        <end position="263"/>
    </location>
</feature>
<dbReference type="InterPro" id="IPR052399">
    <property type="entry name" value="Phage_Baseplate_Assmbl_Protein"/>
</dbReference>
<feature type="domain" description="Baseplate J-like C-terminal" evidence="4">
    <location>
        <begin position="270"/>
        <end position="355"/>
    </location>
</feature>
<feature type="domain" description="Baseplate protein J-like barrel" evidence="2">
    <location>
        <begin position="89"/>
        <end position="157"/>
    </location>
</feature>
<dbReference type="InterPro" id="IPR058531">
    <property type="entry name" value="Baseplate_J_M"/>
</dbReference>
<protein>
    <submittedName>
        <fullName evidence="5">Uncharacterized protein</fullName>
    </submittedName>
</protein>
<dbReference type="EMBL" id="NDYC01000004">
    <property type="protein sequence ID" value="OXZ29159.1"/>
    <property type="molecule type" value="Genomic_DNA"/>
</dbReference>
<evidence type="ECO:0000313" key="6">
    <source>
        <dbReference type="Proteomes" id="UP000215413"/>
    </source>
</evidence>
<dbReference type="RefSeq" id="WP_094205101.1">
    <property type="nucleotide sequence ID" value="NZ_NDYC01000004.1"/>
</dbReference>
<proteinExistence type="inferred from homology"/>
<gene>
    <name evidence="5" type="ORF">B9N49_00625</name>
</gene>
<name>A0A233V9S8_FINMA</name>
<evidence type="ECO:0000259" key="4">
    <source>
        <dbReference type="Pfam" id="PF26079"/>
    </source>
</evidence>
<dbReference type="PANTHER" id="PTHR37829:SF3">
    <property type="entry name" value="PROTEIN JAYE-RELATED"/>
    <property type="match status" value="1"/>
</dbReference>
<evidence type="ECO:0000259" key="2">
    <source>
        <dbReference type="Pfam" id="PF04865"/>
    </source>
</evidence>
<comment type="similarity">
    <text evidence="1">Belongs to the Mu gp47/PBSX XkdT family.</text>
</comment>